<dbReference type="InterPro" id="IPR037457">
    <property type="entry name" value="M28_QC"/>
</dbReference>
<keyword evidence="1" id="KW-0808">Transferase</keyword>
<organism evidence="5 6">
    <name type="scientific">Basidiobolus ranarum</name>
    <dbReference type="NCBI Taxonomy" id="34480"/>
    <lineage>
        <taxon>Eukaryota</taxon>
        <taxon>Fungi</taxon>
        <taxon>Fungi incertae sedis</taxon>
        <taxon>Zoopagomycota</taxon>
        <taxon>Entomophthoromycotina</taxon>
        <taxon>Basidiobolomycetes</taxon>
        <taxon>Basidiobolales</taxon>
        <taxon>Basidiobolaceae</taxon>
        <taxon>Basidiobolus</taxon>
    </lineage>
</organism>
<evidence type="ECO:0000256" key="3">
    <source>
        <dbReference type="RuleBase" id="RU361240"/>
    </source>
</evidence>
<proteinExistence type="inferred from homology"/>
<dbReference type="CDD" id="cd03880">
    <property type="entry name" value="M28_QC_like"/>
    <property type="match status" value="1"/>
</dbReference>
<dbReference type="PANTHER" id="PTHR12283:SF6">
    <property type="entry name" value="GLUTAMINYL-PEPTIDE CYCLOTRANSFERASE-RELATED"/>
    <property type="match status" value="1"/>
</dbReference>
<evidence type="ECO:0000313" key="6">
    <source>
        <dbReference type="Proteomes" id="UP001479436"/>
    </source>
</evidence>
<comment type="caution">
    <text evidence="5">The sequence shown here is derived from an EMBL/GenBank/DDBJ whole genome shotgun (WGS) entry which is preliminary data.</text>
</comment>
<protein>
    <recommendedName>
        <fullName evidence="3">Peptide hydrolase</fullName>
        <ecNumber evidence="3">3.4.-.-</ecNumber>
    </recommendedName>
</protein>
<dbReference type="EMBL" id="JASJQH010000319">
    <property type="protein sequence ID" value="KAK9765084.1"/>
    <property type="molecule type" value="Genomic_DNA"/>
</dbReference>
<name>A0ABR2WUB7_9FUNG</name>
<keyword evidence="3" id="KW-0479">Metal-binding</keyword>
<accession>A0ABR2WUB7</accession>
<keyword evidence="3" id="KW-0645">Protease</keyword>
<dbReference type="SUPFAM" id="SSF53187">
    <property type="entry name" value="Zn-dependent exopeptidases"/>
    <property type="match status" value="1"/>
</dbReference>
<reference evidence="5 6" key="1">
    <citation type="submission" date="2023-04" db="EMBL/GenBank/DDBJ databases">
        <title>Genome of Basidiobolus ranarum AG-B5.</title>
        <authorList>
            <person name="Stajich J.E."/>
            <person name="Carter-House D."/>
            <person name="Gryganskyi A."/>
        </authorList>
    </citation>
    <scope>NUCLEOTIDE SEQUENCE [LARGE SCALE GENOMIC DNA]</scope>
    <source>
        <strain evidence="5 6">AG-B5</strain>
    </source>
</reference>
<keyword evidence="3" id="KW-0862">Zinc</keyword>
<dbReference type="Proteomes" id="UP001479436">
    <property type="component" value="Unassembled WGS sequence"/>
</dbReference>
<dbReference type="InterPro" id="IPR007484">
    <property type="entry name" value="Peptidase_M28"/>
</dbReference>
<keyword evidence="3" id="KW-0378">Hydrolase</keyword>
<comment type="similarity">
    <text evidence="3">Belongs to the peptidase M28 family.</text>
</comment>
<evidence type="ECO:0000259" key="4">
    <source>
        <dbReference type="Pfam" id="PF04389"/>
    </source>
</evidence>
<sequence length="365" mass="41070">MITCIKQRLLTTMVVLVILGILSFAFATNYRVKLVSYQHTVFNTTTIATKPRKTTLDEQDLQFLHSLSVPDRLKVDGALLKPLLVPRVSGTQANRDIQEFIKGHFRKLGWNIEEDRFNDTTPLGVKNFNNIIASKVPNASRKLILAAHFDSKYFKDEKFVGAIDSAVPCAILLDVASTLDKLLLNSGKPDVGLELVFFDGEEAFVEWTQQDSVYGARHLADKWATTPAPNGKSITRIEAIELFVLLDLIGAKGSTIWNLQYSTTPAFKQLAELERRFSEHSYLTKSTTTSNSGDYFRSQLYGGGIDDDHRPFLQYEVPIVHLIPAYFPDVWHQVTDNADAVDHDTVVDMSLIMRAFVAEYLQLLP</sequence>
<keyword evidence="2" id="KW-0012">Acyltransferase</keyword>
<feature type="domain" description="Peptidase M28" evidence="4">
    <location>
        <begin position="130"/>
        <end position="357"/>
    </location>
</feature>
<dbReference type="PANTHER" id="PTHR12283">
    <property type="entry name" value="GLUTAMINYL-PEPTIDE CYCLOTRANSFERASE"/>
    <property type="match status" value="1"/>
</dbReference>
<keyword evidence="6" id="KW-1185">Reference proteome</keyword>
<dbReference type="InterPro" id="IPR040234">
    <property type="entry name" value="QC/QCL"/>
</dbReference>
<evidence type="ECO:0000256" key="2">
    <source>
        <dbReference type="ARBA" id="ARBA00023315"/>
    </source>
</evidence>
<evidence type="ECO:0000256" key="1">
    <source>
        <dbReference type="ARBA" id="ARBA00022679"/>
    </source>
</evidence>
<dbReference type="Gene3D" id="3.40.630.10">
    <property type="entry name" value="Zn peptidases"/>
    <property type="match status" value="1"/>
</dbReference>
<dbReference type="EC" id="3.4.-.-" evidence="3"/>
<evidence type="ECO:0000313" key="5">
    <source>
        <dbReference type="EMBL" id="KAK9765084.1"/>
    </source>
</evidence>
<gene>
    <name evidence="5" type="ORF">K7432_006870</name>
</gene>
<dbReference type="Pfam" id="PF04389">
    <property type="entry name" value="Peptidase_M28"/>
    <property type="match status" value="1"/>
</dbReference>